<comment type="function">
    <text evidence="5">Effector that suppresses plant defense responses during pathogen infection.</text>
</comment>
<proteinExistence type="inferred from homology"/>
<accession>E0W584</accession>
<dbReference type="InterPro" id="IPR031825">
    <property type="entry name" value="RXLR"/>
</dbReference>
<comment type="similarity">
    <text evidence="2 5">Belongs to the RxLR effector family.</text>
</comment>
<dbReference type="EMBL" id="JN254126">
    <property type="protein sequence ID" value="AEK80939.1"/>
    <property type="molecule type" value="Genomic_DNA"/>
</dbReference>
<evidence type="ECO:0000313" key="8">
    <source>
        <dbReference type="EMBL" id="AEK80940.1"/>
    </source>
</evidence>
<gene>
    <name evidence="9" type="primary">Avh</name>
</gene>
<dbReference type="EMBL" id="JN254128">
    <property type="protein sequence ID" value="AEK80941.1"/>
    <property type="molecule type" value="Genomic_DNA"/>
</dbReference>
<reference evidence="9" key="1">
    <citation type="journal article" date="2011" name="Plant Cell">
        <title>Transcriptional programming and functional interactions within the Phytophthora sojae RXLR effector repertoire.</title>
        <authorList>
            <person name="Wang Q."/>
            <person name="Han C."/>
            <person name="Ferreira A.O."/>
            <person name="Yu X."/>
            <person name="Ye W."/>
            <person name="Tripathy S."/>
            <person name="Kale S.D."/>
            <person name="Gu B."/>
            <person name="Sheng Y."/>
            <person name="Sui Y."/>
            <person name="Wang X."/>
            <person name="Zhang Z."/>
            <person name="Cheng B."/>
            <person name="Dong S."/>
            <person name="Shan W."/>
            <person name="Zheng X."/>
            <person name="Dou D."/>
            <person name="Tyler B.M."/>
            <person name="Wang Y."/>
        </authorList>
    </citation>
    <scope>NUCLEOTIDE SEQUENCE</scope>
    <source>
        <strain evidence="7">P7064</strain>
        <strain evidence="8">P7074</strain>
        <strain evidence="9">P7076</strain>
    </source>
</reference>
<feature type="chain" id="PRO_5007652838" description="RxLR effector protein" evidence="5">
    <location>
        <begin position="21"/>
        <end position="103"/>
    </location>
</feature>
<evidence type="ECO:0000313" key="9">
    <source>
        <dbReference type="EMBL" id="AEK80941.1"/>
    </source>
</evidence>
<evidence type="ECO:0000313" key="7">
    <source>
        <dbReference type="EMBL" id="AEK80939.1"/>
    </source>
</evidence>
<keyword evidence="4 5" id="KW-0732">Signal</keyword>
<feature type="region of interest" description="Disordered" evidence="6">
    <location>
        <begin position="50"/>
        <end position="103"/>
    </location>
</feature>
<evidence type="ECO:0000256" key="5">
    <source>
        <dbReference type="RuleBase" id="RU367124"/>
    </source>
</evidence>
<evidence type="ECO:0000256" key="6">
    <source>
        <dbReference type="SAM" id="MobiDB-lite"/>
    </source>
</evidence>
<dbReference type="VEuPathDB" id="FungiDB:PHYSODRAFT_286235"/>
<feature type="compositionally biased region" description="Low complexity" evidence="6">
    <location>
        <begin position="86"/>
        <end position="97"/>
    </location>
</feature>
<dbReference type="RefSeq" id="XP_009528762.1">
    <property type="nucleotide sequence ID" value="XM_009530467.1"/>
</dbReference>
<evidence type="ECO:0000256" key="3">
    <source>
        <dbReference type="ARBA" id="ARBA00022525"/>
    </source>
</evidence>
<keyword evidence="3 5" id="KW-0964">Secreted</keyword>
<dbReference type="AlphaFoldDB" id="E0W584"/>
<feature type="signal peptide" evidence="5">
    <location>
        <begin position="1"/>
        <end position="20"/>
    </location>
</feature>
<comment type="subcellular location">
    <subcellularLocation>
        <location evidence="1 5">Secreted</location>
    </subcellularLocation>
</comment>
<feature type="compositionally biased region" description="Basic and acidic residues" evidence="6">
    <location>
        <begin position="50"/>
        <end position="66"/>
    </location>
</feature>
<dbReference type="KEGG" id="psoj:PHYSODRAFT_286235"/>
<evidence type="ECO:0000256" key="2">
    <source>
        <dbReference type="ARBA" id="ARBA00010400"/>
    </source>
</evidence>
<protein>
    <recommendedName>
        <fullName evidence="5">RxLR effector protein</fullName>
    </recommendedName>
</protein>
<sequence length="103" mass="10928">MRLDYFVLLAIAGFLAGVDAASVASPGLSTATHSIASDQEDAGVQRFLKALKEPTTTKRGNTELSRRSRVLSKPGSRGLNTSTICSRDSASTTRRASCLVSLR</sequence>
<comment type="domain">
    <text evidence="5">The RxLR-dEER motif acts to carry the protein into the host cell cytoplasm through binding to cell surface phosphatidylinositol-3-phosphate.</text>
</comment>
<dbReference type="EMBL" id="JN254127">
    <property type="protein sequence ID" value="AEK80940.1"/>
    <property type="molecule type" value="Genomic_DNA"/>
</dbReference>
<evidence type="ECO:0000256" key="1">
    <source>
        <dbReference type="ARBA" id="ARBA00004613"/>
    </source>
</evidence>
<dbReference type="Pfam" id="PF16810">
    <property type="entry name" value="RXLR"/>
    <property type="match status" value="1"/>
</dbReference>
<organism evidence="9">
    <name type="scientific">Phytophthora sojae</name>
    <name type="common">Soybean stem and root rot agent</name>
    <name type="synonym">Phytophthora megasperma f. sp. glycines</name>
    <dbReference type="NCBI Taxonomy" id="67593"/>
    <lineage>
        <taxon>Eukaryota</taxon>
        <taxon>Sar</taxon>
        <taxon>Stramenopiles</taxon>
        <taxon>Oomycota</taxon>
        <taxon>Peronosporomycetes</taxon>
        <taxon>Peronosporales</taxon>
        <taxon>Peronosporaceae</taxon>
        <taxon>Phytophthora</taxon>
    </lineage>
</organism>
<evidence type="ECO:0000256" key="4">
    <source>
        <dbReference type="ARBA" id="ARBA00022729"/>
    </source>
</evidence>
<name>E0W584_PHYSO</name>